<evidence type="ECO:0000313" key="3">
    <source>
        <dbReference type="Proteomes" id="UP000027135"/>
    </source>
</evidence>
<protein>
    <submittedName>
        <fullName evidence="2">Uncharacterized protein</fullName>
    </submittedName>
</protein>
<keyword evidence="3" id="KW-1185">Reference proteome</keyword>
<dbReference type="EMBL" id="KK853446">
    <property type="protein sequence ID" value="KDR07575.1"/>
    <property type="molecule type" value="Genomic_DNA"/>
</dbReference>
<dbReference type="InParanoid" id="A0A067QJ68"/>
<accession>A0A067QJ68</accession>
<name>A0A067QJ68_ZOONE</name>
<dbReference type="Proteomes" id="UP000027135">
    <property type="component" value="Unassembled WGS sequence"/>
</dbReference>
<sequence>MAGFVFEKMFLLARRIVHGFQSIFWQLPSDMIADSKDGYKSEEWSLPVVICAEERSQVMKTDEQTQFKPRTKMEPRVYD</sequence>
<evidence type="ECO:0000313" key="2">
    <source>
        <dbReference type="EMBL" id="KDR07575.1"/>
    </source>
</evidence>
<dbReference type="AlphaFoldDB" id="A0A067QJ68"/>
<reference evidence="2 3" key="1">
    <citation type="journal article" date="2014" name="Nat. Commun.">
        <title>Molecular traces of alternative social organization in a termite genome.</title>
        <authorList>
            <person name="Terrapon N."/>
            <person name="Li C."/>
            <person name="Robertson H.M."/>
            <person name="Ji L."/>
            <person name="Meng X."/>
            <person name="Booth W."/>
            <person name="Chen Z."/>
            <person name="Childers C.P."/>
            <person name="Glastad K.M."/>
            <person name="Gokhale K."/>
            <person name="Gowin J."/>
            <person name="Gronenberg W."/>
            <person name="Hermansen R.A."/>
            <person name="Hu H."/>
            <person name="Hunt B.G."/>
            <person name="Huylmans A.K."/>
            <person name="Khalil S.M."/>
            <person name="Mitchell R.D."/>
            <person name="Munoz-Torres M.C."/>
            <person name="Mustard J.A."/>
            <person name="Pan H."/>
            <person name="Reese J.T."/>
            <person name="Scharf M.E."/>
            <person name="Sun F."/>
            <person name="Vogel H."/>
            <person name="Xiao J."/>
            <person name="Yang W."/>
            <person name="Yang Z."/>
            <person name="Yang Z."/>
            <person name="Zhou J."/>
            <person name="Zhu J."/>
            <person name="Brent C.S."/>
            <person name="Elsik C.G."/>
            <person name="Goodisman M.A."/>
            <person name="Liberles D.A."/>
            <person name="Roe R.M."/>
            <person name="Vargo E.L."/>
            <person name="Vilcinskas A."/>
            <person name="Wang J."/>
            <person name="Bornberg-Bauer E."/>
            <person name="Korb J."/>
            <person name="Zhang G."/>
            <person name="Liebig J."/>
        </authorList>
    </citation>
    <scope>NUCLEOTIDE SEQUENCE [LARGE SCALE GENOMIC DNA]</scope>
    <source>
        <tissue evidence="2">Whole organism</tissue>
    </source>
</reference>
<feature type="region of interest" description="Disordered" evidence="1">
    <location>
        <begin position="60"/>
        <end position="79"/>
    </location>
</feature>
<organism evidence="2 3">
    <name type="scientific">Zootermopsis nevadensis</name>
    <name type="common">Dampwood termite</name>
    <dbReference type="NCBI Taxonomy" id="136037"/>
    <lineage>
        <taxon>Eukaryota</taxon>
        <taxon>Metazoa</taxon>
        <taxon>Ecdysozoa</taxon>
        <taxon>Arthropoda</taxon>
        <taxon>Hexapoda</taxon>
        <taxon>Insecta</taxon>
        <taxon>Pterygota</taxon>
        <taxon>Neoptera</taxon>
        <taxon>Polyneoptera</taxon>
        <taxon>Dictyoptera</taxon>
        <taxon>Blattodea</taxon>
        <taxon>Blattoidea</taxon>
        <taxon>Termitoidae</taxon>
        <taxon>Termopsidae</taxon>
        <taxon>Zootermopsis</taxon>
    </lineage>
</organism>
<evidence type="ECO:0000256" key="1">
    <source>
        <dbReference type="SAM" id="MobiDB-lite"/>
    </source>
</evidence>
<gene>
    <name evidence="2" type="ORF">L798_02955</name>
</gene>
<proteinExistence type="predicted"/>